<reference evidence="8" key="1">
    <citation type="submission" date="2015-07" db="EMBL/GenBank/DDBJ databases">
        <title>Complete genome sequence and phylogenetic analysis of Limnochorda pilosa.</title>
        <authorList>
            <person name="Watanabe M."/>
            <person name="Kojima H."/>
            <person name="Fukui M."/>
        </authorList>
    </citation>
    <scope>NUCLEOTIDE SEQUENCE [LARGE SCALE GENOMIC DNA]</scope>
    <source>
        <strain evidence="8">HC45</strain>
    </source>
</reference>
<dbReference type="Gene3D" id="3.40.190.10">
    <property type="entry name" value="Periplasmic binding protein-like II"/>
    <property type="match status" value="2"/>
</dbReference>
<dbReference type="Pfam" id="PF13379">
    <property type="entry name" value="NMT1_2"/>
    <property type="match status" value="1"/>
</dbReference>
<dbReference type="STRING" id="1555112.LIP_0811"/>
<dbReference type="Proteomes" id="UP000065807">
    <property type="component" value="Chromosome"/>
</dbReference>
<organism evidence="7 8">
    <name type="scientific">Limnochorda pilosa</name>
    <dbReference type="NCBI Taxonomy" id="1555112"/>
    <lineage>
        <taxon>Bacteria</taxon>
        <taxon>Bacillati</taxon>
        <taxon>Bacillota</taxon>
        <taxon>Limnochordia</taxon>
        <taxon>Limnochordales</taxon>
        <taxon>Limnochordaceae</taxon>
        <taxon>Limnochorda</taxon>
    </lineage>
</organism>
<dbReference type="KEGG" id="lpil:LIP_0811"/>
<feature type="chain" id="PRO_5038850038" evidence="6">
    <location>
        <begin position="20"/>
        <end position="323"/>
    </location>
</feature>
<reference evidence="8" key="2">
    <citation type="journal article" date="2016" name="Int. J. Syst. Evol. Microbiol.">
        <title>Complete genome sequence and cell structure of Limnochorda pilosa, a Gram-negative spore-former within the phylum Firmicutes.</title>
        <authorList>
            <person name="Watanabe M."/>
            <person name="Kojima H."/>
            <person name="Fukui M."/>
        </authorList>
    </citation>
    <scope>NUCLEOTIDE SEQUENCE [LARGE SCALE GENOMIC DNA]</scope>
    <source>
        <strain evidence="8">HC45</strain>
    </source>
</reference>
<keyword evidence="5" id="KW-0472">Membrane</keyword>
<evidence type="ECO:0000256" key="4">
    <source>
        <dbReference type="ARBA" id="ARBA00022519"/>
    </source>
</evidence>
<evidence type="ECO:0000256" key="3">
    <source>
        <dbReference type="ARBA" id="ARBA00022475"/>
    </source>
</evidence>
<dbReference type="AlphaFoldDB" id="A0A0K2SHU4"/>
<dbReference type="GO" id="GO:0005886">
    <property type="term" value="C:plasma membrane"/>
    <property type="evidence" value="ECO:0007669"/>
    <property type="project" value="UniProtKB-SubCell"/>
</dbReference>
<evidence type="ECO:0000256" key="1">
    <source>
        <dbReference type="ARBA" id="ARBA00004533"/>
    </source>
</evidence>
<keyword evidence="4" id="KW-0997">Cell inner membrane</keyword>
<proteinExistence type="predicted"/>
<sequence>MAPSVILVLAGTLALGTSAAEPVRIGYLNVMDDAPTMVAYDAGLYAQEGLDPTLQLFGSGTDLIKGLVTGDLDVGVLGFTNALAWVARGADLRIVGGAQMGYHAIVVRKDSGIRRVEDLKGRSLATQKQGSTADVVLNGVTLAQAGLTRQDLQMVYVSPAVAVQSLVAGRVDAAFLFEPYDRIARLTAPVEPIYEIGQVWPFPCMVVITSGKAWKERRPVIEAVLAAQRRAIELLESAPDQAAALVAHRFIPGSTLETPAGPVPATQVIREAIETQTFTWRITPDQSSRMKEIAGLMQDQGILAEPVDVEKVLDLSWQEGQEG</sequence>
<comment type="subcellular location">
    <subcellularLocation>
        <location evidence="1">Cell inner membrane</location>
    </subcellularLocation>
</comment>
<evidence type="ECO:0000256" key="6">
    <source>
        <dbReference type="SAM" id="SignalP"/>
    </source>
</evidence>
<dbReference type="InterPro" id="IPR044527">
    <property type="entry name" value="NrtA/CpmA_ABC-bd_dom"/>
</dbReference>
<protein>
    <submittedName>
        <fullName evidence="7">ABC transporter substrate-binding protein</fullName>
    </submittedName>
</protein>
<name>A0A0K2SHU4_LIMPI</name>
<feature type="signal peptide" evidence="6">
    <location>
        <begin position="1"/>
        <end position="19"/>
    </location>
</feature>
<accession>A0A0K2SHU4</accession>
<evidence type="ECO:0000313" key="8">
    <source>
        <dbReference type="Proteomes" id="UP000065807"/>
    </source>
</evidence>
<keyword evidence="3" id="KW-1003">Cell membrane</keyword>
<dbReference type="CDD" id="cd13553">
    <property type="entry name" value="PBP2_NrtA_CpmA_like"/>
    <property type="match status" value="1"/>
</dbReference>
<keyword evidence="2" id="KW-0813">Transport</keyword>
<dbReference type="EMBL" id="AP014924">
    <property type="protein sequence ID" value="BAS26668.1"/>
    <property type="molecule type" value="Genomic_DNA"/>
</dbReference>
<dbReference type="PATRIC" id="fig|1555112.3.peg.842"/>
<keyword evidence="8" id="KW-1185">Reference proteome</keyword>
<evidence type="ECO:0000256" key="2">
    <source>
        <dbReference type="ARBA" id="ARBA00022448"/>
    </source>
</evidence>
<evidence type="ECO:0000256" key="5">
    <source>
        <dbReference type="ARBA" id="ARBA00023136"/>
    </source>
</evidence>
<dbReference type="SUPFAM" id="SSF53850">
    <property type="entry name" value="Periplasmic binding protein-like II"/>
    <property type="match status" value="1"/>
</dbReference>
<gene>
    <name evidence="7" type="ORF">LIP_0811</name>
</gene>
<keyword evidence="6" id="KW-0732">Signal</keyword>
<evidence type="ECO:0000313" key="7">
    <source>
        <dbReference type="EMBL" id="BAS26668.1"/>
    </source>
</evidence>
<dbReference type="PANTHER" id="PTHR30024">
    <property type="entry name" value="ALIPHATIC SULFONATES-BINDING PROTEIN-RELATED"/>
    <property type="match status" value="1"/>
</dbReference>